<dbReference type="AlphaFoldDB" id="A0A317DZB3"/>
<dbReference type="PROSITE" id="PS00705">
    <property type="entry name" value="PROK_CO2_ANHYDRASE_2"/>
    <property type="match status" value="1"/>
</dbReference>
<dbReference type="GO" id="GO:0015976">
    <property type="term" value="P:carbon utilization"/>
    <property type="evidence" value="ECO:0007669"/>
    <property type="project" value="InterPro"/>
</dbReference>
<feature type="binding site" evidence="7">
    <location>
        <position position="39"/>
    </location>
    <ligand>
        <name>Zn(2+)</name>
        <dbReference type="ChEBI" id="CHEBI:29105"/>
    </ligand>
</feature>
<dbReference type="InterPro" id="IPR015892">
    <property type="entry name" value="Carbonic_anhydrase_CS"/>
</dbReference>
<dbReference type="SUPFAM" id="SSF53056">
    <property type="entry name" value="beta-carbonic anhydrase, cab"/>
    <property type="match status" value="1"/>
</dbReference>
<dbReference type="Gene3D" id="3.40.1050.10">
    <property type="entry name" value="Carbonic anhydrase"/>
    <property type="match status" value="1"/>
</dbReference>
<reference evidence="10" key="1">
    <citation type="submission" date="2018-05" db="EMBL/GenBank/DDBJ databases">
        <title>Zavarzinia sp. HR-AS.</title>
        <authorList>
            <person name="Lee Y."/>
            <person name="Jeon C.O."/>
        </authorList>
    </citation>
    <scope>NUCLEOTIDE SEQUENCE [LARGE SCALE GENOMIC DNA]</scope>
    <source>
        <strain evidence="10">DSM 1231</strain>
    </source>
</reference>
<dbReference type="PANTHER" id="PTHR11002">
    <property type="entry name" value="CARBONIC ANHYDRASE"/>
    <property type="match status" value="1"/>
</dbReference>
<dbReference type="RefSeq" id="WP_109922340.1">
    <property type="nucleotide sequence ID" value="NZ_QGLF01000004.1"/>
</dbReference>
<keyword evidence="5 8" id="KW-0456">Lyase</keyword>
<comment type="cofactor">
    <cofactor evidence="7">
        <name>Zn(2+)</name>
        <dbReference type="ChEBI" id="CHEBI:29105"/>
    </cofactor>
    <text evidence="7">Binds 1 zinc ion per subunit.</text>
</comment>
<evidence type="ECO:0000256" key="4">
    <source>
        <dbReference type="ARBA" id="ARBA00022833"/>
    </source>
</evidence>
<feature type="binding site" evidence="7">
    <location>
        <position position="100"/>
    </location>
    <ligand>
        <name>Zn(2+)</name>
        <dbReference type="ChEBI" id="CHEBI:29105"/>
    </ligand>
</feature>
<dbReference type="InterPro" id="IPR001765">
    <property type="entry name" value="Carbonic_anhydrase"/>
</dbReference>
<evidence type="ECO:0000256" key="2">
    <source>
        <dbReference type="ARBA" id="ARBA00012925"/>
    </source>
</evidence>
<dbReference type="PANTHER" id="PTHR11002:SF76">
    <property type="entry name" value="CARBONIC ANHYDRASE"/>
    <property type="match status" value="1"/>
</dbReference>
<dbReference type="EMBL" id="QGLF01000004">
    <property type="protein sequence ID" value="PWR20127.1"/>
    <property type="molecule type" value="Genomic_DNA"/>
</dbReference>
<feature type="binding site" evidence="7">
    <location>
        <position position="103"/>
    </location>
    <ligand>
        <name>Zn(2+)</name>
        <dbReference type="ChEBI" id="CHEBI:29105"/>
    </ligand>
</feature>
<proteinExistence type="inferred from homology"/>
<dbReference type="CDD" id="cd00884">
    <property type="entry name" value="beta_CA_cladeB"/>
    <property type="match status" value="1"/>
</dbReference>
<dbReference type="OrthoDB" id="9797527at2"/>
<sequence length="204" mass="22483">MERLIDGYRRFRGGHWPEYRDLYKELSKGQKPPVLVIACSDSRVDPAVIFDAQPGEMFVVRNVANLIPPAEKGEGQHGTSAALEFAVRVLKVGMILVLGHGDCGGVGAALRGMPLDDFEYLDDWIGLIQPALARLGDLDRQTPEAKEALEQESIKLSLERLMTFPFVAKAVEAGSLTLEGARFRVFDGRLEWLDKAAGAFNRVS</sequence>
<keyword evidence="10" id="KW-1185">Reference proteome</keyword>
<dbReference type="EC" id="4.2.1.1" evidence="2 8"/>
<evidence type="ECO:0000256" key="6">
    <source>
        <dbReference type="ARBA" id="ARBA00048348"/>
    </source>
</evidence>
<protein>
    <recommendedName>
        <fullName evidence="2 8">Carbonic anhydrase</fullName>
        <ecNumber evidence="2 8">4.2.1.1</ecNumber>
    </recommendedName>
    <alternativeName>
        <fullName evidence="8">Carbonate dehydratase</fullName>
    </alternativeName>
</protein>
<gene>
    <name evidence="9" type="ORF">DKG75_16480</name>
</gene>
<feature type="binding site" evidence="7">
    <location>
        <position position="41"/>
    </location>
    <ligand>
        <name>Zn(2+)</name>
        <dbReference type="ChEBI" id="CHEBI:29105"/>
    </ligand>
</feature>
<evidence type="ECO:0000256" key="3">
    <source>
        <dbReference type="ARBA" id="ARBA00022723"/>
    </source>
</evidence>
<evidence type="ECO:0000256" key="8">
    <source>
        <dbReference type="RuleBase" id="RU003956"/>
    </source>
</evidence>
<keyword evidence="3 7" id="KW-0479">Metal-binding</keyword>
<dbReference type="SMART" id="SM00947">
    <property type="entry name" value="Pro_CA"/>
    <property type="match status" value="1"/>
</dbReference>
<dbReference type="InterPro" id="IPR036874">
    <property type="entry name" value="Carbonic_anhydrase_sf"/>
</dbReference>
<dbReference type="GO" id="GO:0004089">
    <property type="term" value="F:carbonate dehydratase activity"/>
    <property type="evidence" value="ECO:0007669"/>
    <property type="project" value="UniProtKB-UniRule"/>
</dbReference>
<evidence type="ECO:0000313" key="10">
    <source>
        <dbReference type="Proteomes" id="UP000246077"/>
    </source>
</evidence>
<organism evidence="9 10">
    <name type="scientific">Zavarzinia compransoris</name>
    <dbReference type="NCBI Taxonomy" id="1264899"/>
    <lineage>
        <taxon>Bacteria</taxon>
        <taxon>Pseudomonadati</taxon>
        <taxon>Pseudomonadota</taxon>
        <taxon>Alphaproteobacteria</taxon>
        <taxon>Rhodospirillales</taxon>
        <taxon>Zavarziniaceae</taxon>
        <taxon>Zavarzinia</taxon>
    </lineage>
</organism>
<comment type="caution">
    <text evidence="9">The sequence shown here is derived from an EMBL/GenBank/DDBJ whole genome shotgun (WGS) entry which is preliminary data.</text>
</comment>
<evidence type="ECO:0000256" key="5">
    <source>
        <dbReference type="ARBA" id="ARBA00023239"/>
    </source>
</evidence>
<evidence type="ECO:0000256" key="7">
    <source>
        <dbReference type="PIRSR" id="PIRSR601765-1"/>
    </source>
</evidence>
<dbReference type="PROSITE" id="PS00704">
    <property type="entry name" value="PROK_CO2_ANHYDRASE_1"/>
    <property type="match status" value="1"/>
</dbReference>
<name>A0A317DZB3_9PROT</name>
<keyword evidence="4 7" id="KW-0862">Zinc</keyword>
<evidence type="ECO:0000256" key="1">
    <source>
        <dbReference type="ARBA" id="ARBA00006217"/>
    </source>
</evidence>
<comment type="catalytic activity">
    <reaction evidence="6 8">
        <text>hydrogencarbonate + H(+) = CO2 + H2O</text>
        <dbReference type="Rhea" id="RHEA:10748"/>
        <dbReference type="ChEBI" id="CHEBI:15377"/>
        <dbReference type="ChEBI" id="CHEBI:15378"/>
        <dbReference type="ChEBI" id="CHEBI:16526"/>
        <dbReference type="ChEBI" id="CHEBI:17544"/>
        <dbReference type="EC" id="4.2.1.1"/>
    </reaction>
</comment>
<comment type="function">
    <text evidence="8">Reversible hydration of carbon dioxide.</text>
</comment>
<evidence type="ECO:0000313" key="9">
    <source>
        <dbReference type="EMBL" id="PWR20127.1"/>
    </source>
</evidence>
<comment type="similarity">
    <text evidence="1 8">Belongs to the beta-class carbonic anhydrase family.</text>
</comment>
<dbReference type="Pfam" id="PF00484">
    <property type="entry name" value="Pro_CA"/>
    <property type="match status" value="1"/>
</dbReference>
<dbReference type="Proteomes" id="UP000246077">
    <property type="component" value="Unassembled WGS sequence"/>
</dbReference>
<accession>A0A317DZB3</accession>
<dbReference type="GO" id="GO:0008270">
    <property type="term" value="F:zinc ion binding"/>
    <property type="evidence" value="ECO:0007669"/>
    <property type="project" value="UniProtKB-UniRule"/>
</dbReference>
<dbReference type="InterPro" id="IPR045066">
    <property type="entry name" value="Beta_CA_cladeB"/>
</dbReference>